<reference evidence="8 9" key="1">
    <citation type="submission" date="2020-10" db="EMBL/GenBank/DDBJ databases">
        <title>Novel species in genus Corynebacterium.</title>
        <authorList>
            <person name="Zhang G."/>
        </authorList>
    </citation>
    <scope>NUCLEOTIDE SEQUENCE [LARGE SCALE GENOMIC DNA]</scope>
    <source>
        <strain evidence="8 9">DSM 45110</strain>
    </source>
</reference>
<dbReference type="RefSeq" id="WP_194557112.1">
    <property type="nucleotide sequence ID" value="NZ_JADKMY010000003.1"/>
</dbReference>
<dbReference type="EMBL" id="JADKMY010000003">
    <property type="protein sequence ID" value="MBF4554226.1"/>
    <property type="molecule type" value="Genomic_DNA"/>
</dbReference>
<keyword evidence="4 6" id="KW-1133">Transmembrane helix</keyword>
<evidence type="ECO:0000313" key="8">
    <source>
        <dbReference type="EMBL" id="MBF4554226.1"/>
    </source>
</evidence>
<feature type="transmembrane region" description="Helical" evidence="6">
    <location>
        <begin position="29"/>
        <end position="50"/>
    </location>
</feature>
<keyword evidence="9" id="KW-1185">Reference proteome</keyword>
<comment type="similarity">
    <text evidence="2 6">Belongs to the 4-toluene sulfonate uptake permease (TSUP) (TC 2.A.102) family.</text>
</comment>
<dbReference type="InterPro" id="IPR051598">
    <property type="entry name" value="TSUP/Inactive_protease-like"/>
</dbReference>
<comment type="caution">
    <text evidence="8">The sequence shown here is derived from an EMBL/GenBank/DDBJ whole genome shotgun (WGS) entry which is preliminary data.</text>
</comment>
<dbReference type="PANTHER" id="PTHR43701:SF12">
    <property type="entry name" value="MEMBRANE TRANSPORTER PROTEIN YTNM-RELATED"/>
    <property type="match status" value="1"/>
</dbReference>
<feature type="transmembrane region" description="Helical" evidence="6">
    <location>
        <begin position="246"/>
        <end position="264"/>
    </location>
</feature>
<feature type="region of interest" description="Disordered" evidence="7">
    <location>
        <begin position="302"/>
        <end position="332"/>
    </location>
</feature>
<evidence type="ECO:0000256" key="1">
    <source>
        <dbReference type="ARBA" id="ARBA00004141"/>
    </source>
</evidence>
<sequence length="332" mass="34292">MYKLFLFAIAGLLAQLVDGALGMAFGVTATTVLLFSGLTPAHASAAVHFAEMGTTFASGASHWKLRNVHWPTVFFLGVPGAIGAFFGATLLSNLSTDAAKPVITAILALLGFYVMLRSFLLPWNRTQAAENTAKGYGPGGAPTRKSKLSLGVLGLGGGFLDASGGGGWGPVTTSTLMGLGKAEPRKIIGTVSASEFLVSVAASLGFIFGLAGELQEVWRPVVGLLIGGVIAAPLAAWLVTKIKPQILGGFVGGLLMLINIPRLLAASNEVSIAIAVVAALGIVALVLTRRRKLLGERAARTTNPAENLGEAEPGDSEEKVLAPAYSHANHRE</sequence>
<gene>
    <name evidence="8" type="ORF">IRY30_09115</name>
</gene>
<accession>A0ABR9ZLC1</accession>
<keyword evidence="3 6" id="KW-0812">Transmembrane</keyword>
<dbReference type="Proteomes" id="UP000635902">
    <property type="component" value="Unassembled WGS sequence"/>
</dbReference>
<organism evidence="8 9">
    <name type="scientific">Corynebacterium suicordis DSM 45110</name>
    <dbReference type="NCBI Taxonomy" id="1121369"/>
    <lineage>
        <taxon>Bacteria</taxon>
        <taxon>Bacillati</taxon>
        <taxon>Actinomycetota</taxon>
        <taxon>Actinomycetes</taxon>
        <taxon>Mycobacteriales</taxon>
        <taxon>Corynebacteriaceae</taxon>
        <taxon>Corynebacterium</taxon>
    </lineage>
</organism>
<comment type="subcellular location">
    <subcellularLocation>
        <location evidence="6">Cell membrane</location>
        <topology evidence="6">Multi-pass membrane protein</topology>
    </subcellularLocation>
    <subcellularLocation>
        <location evidence="1">Membrane</location>
        <topology evidence="1">Multi-pass membrane protein</topology>
    </subcellularLocation>
</comment>
<keyword evidence="6" id="KW-1003">Cell membrane</keyword>
<evidence type="ECO:0000256" key="3">
    <source>
        <dbReference type="ARBA" id="ARBA00022692"/>
    </source>
</evidence>
<dbReference type="InterPro" id="IPR002781">
    <property type="entry name" value="TM_pro_TauE-like"/>
</dbReference>
<evidence type="ECO:0000313" key="9">
    <source>
        <dbReference type="Proteomes" id="UP000635902"/>
    </source>
</evidence>
<feature type="transmembrane region" description="Helical" evidence="6">
    <location>
        <begin position="187"/>
        <end position="211"/>
    </location>
</feature>
<dbReference type="Pfam" id="PF01925">
    <property type="entry name" value="TauE"/>
    <property type="match status" value="1"/>
</dbReference>
<evidence type="ECO:0000256" key="6">
    <source>
        <dbReference type="RuleBase" id="RU363041"/>
    </source>
</evidence>
<dbReference type="PANTHER" id="PTHR43701">
    <property type="entry name" value="MEMBRANE TRANSPORTER PROTEIN MJ0441-RELATED"/>
    <property type="match status" value="1"/>
</dbReference>
<evidence type="ECO:0000256" key="7">
    <source>
        <dbReference type="SAM" id="MobiDB-lite"/>
    </source>
</evidence>
<protein>
    <recommendedName>
        <fullName evidence="6">Probable membrane transporter protein</fullName>
    </recommendedName>
</protein>
<keyword evidence="5 6" id="KW-0472">Membrane</keyword>
<evidence type="ECO:0000256" key="5">
    <source>
        <dbReference type="ARBA" id="ARBA00023136"/>
    </source>
</evidence>
<evidence type="ECO:0000256" key="4">
    <source>
        <dbReference type="ARBA" id="ARBA00022989"/>
    </source>
</evidence>
<proteinExistence type="inferred from homology"/>
<feature type="transmembrane region" description="Helical" evidence="6">
    <location>
        <begin position="98"/>
        <end position="116"/>
    </location>
</feature>
<feature type="transmembrane region" description="Helical" evidence="6">
    <location>
        <begin position="270"/>
        <end position="287"/>
    </location>
</feature>
<feature type="transmembrane region" description="Helical" evidence="6">
    <location>
        <begin position="70"/>
        <end position="92"/>
    </location>
</feature>
<evidence type="ECO:0000256" key="2">
    <source>
        <dbReference type="ARBA" id="ARBA00009142"/>
    </source>
</evidence>
<feature type="transmembrane region" description="Helical" evidence="6">
    <location>
        <begin position="217"/>
        <end position="239"/>
    </location>
</feature>
<name>A0ABR9ZLC1_9CORY</name>